<dbReference type="PANTHER" id="PTHR11215">
    <property type="entry name" value="METAL DEPENDENT HYDROLASE - RELATED"/>
    <property type="match status" value="1"/>
</dbReference>
<evidence type="ECO:0000313" key="4">
    <source>
        <dbReference type="Proteomes" id="UP000000559"/>
    </source>
</evidence>
<dbReference type="GO" id="GO:0005634">
    <property type="term" value="C:nucleus"/>
    <property type="evidence" value="ECO:0000318"/>
    <property type="project" value="GO_Central"/>
</dbReference>
<reference evidence="3 4" key="3">
    <citation type="journal article" date="2013" name="Genome Biol.">
        <title>Assembly of a phased diploid Candida albicans genome facilitates allele-specific measurements and provides a simple model for repeat and indel structure.</title>
        <authorList>
            <person name="Muzzey D."/>
            <person name="Schwartz K."/>
            <person name="Weissman J.S."/>
            <person name="Sherlock G."/>
        </authorList>
    </citation>
    <scope>NUCLEOTIDE SEQUENCE [LARGE SCALE GENOMIC DNA]</scope>
    <source>
        <strain evidence="4">SC5314 / ATCC MYA-2876</strain>
    </source>
</reference>
<dbReference type="KEGG" id="cal:CAALFM_C101910WA"/>
<comment type="similarity">
    <text evidence="1">Belongs to the MYG1 family.</text>
</comment>
<dbReference type="RefSeq" id="XP_712957.2">
    <property type="nucleotide sequence ID" value="XM_707864.2"/>
</dbReference>
<evidence type="ECO:0000313" key="3">
    <source>
        <dbReference type="EMBL" id="AOW25878.1"/>
    </source>
</evidence>
<evidence type="ECO:0000256" key="1">
    <source>
        <dbReference type="ARBA" id="ARBA00010105"/>
    </source>
</evidence>
<dbReference type="OrthoDB" id="10265310at2759"/>
<dbReference type="Proteomes" id="UP000000559">
    <property type="component" value="Chromosome 1"/>
</dbReference>
<organism evidence="3 4">
    <name type="scientific">Candida albicans (strain SC5314 / ATCC MYA-2876)</name>
    <name type="common">Yeast</name>
    <dbReference type="NCBI Taxonomy" id="237561"/>
    <lineage>
        <taxon>Eukaryota</taxon>
        <taxon>Fungi</taxon>
        <taxon>Dikarya</taxon>
        <taxon>Ascomycota</taxon>
        <taxon>Saccharomycotina</taxon>
        <taxon>Pichiomycetes</taxon>
        <taxon>Debaryomycetaceae</taxon>
        <taxon>Candida/Lodderomyces clade</taxon>
        <taxon>Candida</taxon>
    </lineage>
</organism>
<dbReference type="STRING" id="237561.A0A1D8PCL4"/>
<dbReference type="eggNOG" id="KOG2948">
    <property type="taxonomic scope" value="Eukaryota"/>
</dbReference>
<dbReference type="InterPro" id="IPR003226">
    <property type="entry name" value="MYG1_exonuclease"/>
</dbReference>
<dbReference type="CGD" id="CAL0000185799">
    <property type="gene designation" value="orf19.12007"/>
</dbReference>
<protein>
    <submittedName>
        <fullName evidence="3">Uncharacterized protein</fullName>
    </submittedName>
</protein>
<accession>A0A1D8PCL4</accession>
<dbReference type="GO" id="GO:1901857">
    <property type="term" value="P:positive regulation of cellular respiration"/>
    <property type="evidence" value="ECO:0007669"/>
    <property type="project" value="EnsemblFungi"/>
</dbReference>
<dbReference type="AlphaFoldDB" id="A0A1D8PCL4"/>
<name>A0A1D8PCL4_CANAL</name>
<reference evidence="3 4" key="2">
    <citation type="journal article" date="2007" name="Genome Biol.">
        <title>Assembly of the Candida albicans genome into sixteen supercontigs aligned on the eight chromosomes.</title>
        <authorList>
            <person name="van het Hoog M."/>
            <person name="Rast T.J."/>
            <person name="Martchenko M."/>
            <person name="Grindle S."/>
            <person name="Dignard D."/>
            <person name="Hogues H."/>
            <person name="Cuomo C."/>
            <person name="Berriman M."/>
            <person name="Scherer S."/>
            <person name="Magee B.B."/>
            <person name="Whiteway M."/>
            <person name="Chibana H."/>
            <person name="Nantel A."/>
            <person name="Magee P.T."/>
        </authorList>
    </citation>
    <scope>GENOME REANNOTATION</scope>
    <source>
        <strain evidence="4">SC5314 / ATCC MYA-2876</strain>
    </source>
</reference>
<dbReference type="InParanoid" id="A0A1D8PCL4"/>
<proteinExistence type="inferred from homology"/>
<dbReference type="PANTHER" id="PTHR11215:SF1">
    <property type="entry name" value="MYG1 EXONUCLEASE"/>
    <property type="match status" value="1"/>
</dbReference>
<dbReference type="GO" id="GO:0005737">
    <property type="term" value="C:cytoplasm"/>
    <property type="evidence" value="ECO:0000318"/>
    <property type="project" value="GO_Central"/>
</dbReference>
<dbReference type="FunCoup" id="A0A1D8PCL4">
    <property type="interactions" value="1248"/>
</dbReference>
<reference evidence="3 4" key="1">
    <citation type="journal article" date="2004" name="Proc. Natl. Acad. Sci. U.S.A.">
        <title>The diploid genome sequence of Candida albicans.</title>
        <authorList>
            <person name="Jones T."/>
            <person name="Federspiel N.A."/>
            <person name="Chibana H."/>
            <person name="Dungan J."/>
            <person name="Kalman S."/>
            <person name="Magee B.B."/>
            <person name="Newport G."/>
            <person name="Thorstenson Y.R."/>
            <person name="Agabian N."/>
            <person name="Magee P.T."/>
            <person name="Davis R.W."/>
            <person name="Scherer S."/>
        </authorList>
    </citation>
    <scope>NUCLEOTIDE SEQUENCE [LARGE SCALE GENOMIC DNA]</scope>
    <source>
        <strain evidence="4">SC5314 / ATCC MYA-2876</strain>
    </source>
</reference>
<evidence type="ECO:0000313" key="2">
    <source>
        <dbReference type="CGD" id="CAL0000185799"/>
    </source>
</evidence>
<gene>
    <name evidence="3" type="ordered locus">CAALFM_C101910WA</name>
    <name evidence="2" type="ordered locus">orf19.12007</name>
</gene>
<sequence>MKISSSLISSINKPTRIVPLMSVSKKIKLDNMAKICTHSGSFHADESLAVYLLKLLPKYSQAELVRSRNPEDWESSDIVVDVSGKYDGVKYFDHHQREFDTTFNENYTTKLSSAGLVYKHFGKEIIKGVLKLEDGNPNIELLYDKIYKEFVESLDANDNGISNYPKDISPKFTDKNITLPSIVSRLNPSWNESCTDADYDRQFLKSSELMGTVFVSLLEGYGKSWLPAKSIVAKAFDNRFEVDKSGEILVLDQFCPWKEHLYNIEKENNAEGLIKFVLFKDSSGKWRVSTVSVTSTSFEFRLGLPQELRGLRDQELSEKSGIDSCIFIHAAGFIGGANTKEAVLELARLSLNTK</sequence>
<dbReference type="Pfam" id="PF03690">
    <property type="entry name" value="MYG1_exonuc"/>
    <property type="match status" value="1"/>
</dbReference>
<dbReference type="GeneID" id="3645425"/>
<keyword evidence="4" id="KW-1185">Reference proteome</keyword>
<dbReference type="VEuPathDB" id="FungiDB:C1_01910W_A"/>
<dbReference type="EMBL" id="CP017623">
    <property type="protein sequence ID" value="AOW25878.1"/>
    <property type="molecule type" value="Genomic_DNA"/>
</dbReference>
<dbReference type="GO" id="GO:0000785">
    <property type="term" value="C:chromatin"/>
    <property type="evidence" value="ECO:0007669"/>
    <property type="project" value="EnsemblFungi"/>
</dbReference>